<evidence type="ECO:0000256" key="10">
    <source>
        <dbReference type="ARBA" id="ARBA00023128"/>
    </source>
</evidence>
<gene>
    <name evidence="15" type="ORF">TSAR_016037</name>
</gene>
<dbReference type="InterPro" id="IPR009346">
    <property type="entry name" value="GRIM-19"/>
</dbReference>
<evidence type="ECO:0000313" key="16">
    <source>
        <dbReference type="Proteomes" id="UP000215335"/>
    </source>
</evidence>
<feature type="transmembrane region" description="Helical" evidence="14">
    <location>
        <begin position="33"/>
        <end position="55"/>
    </location>
</feature>
<comment type="similarity">
    <text evidence="2 14">Belongs to the complex I NDUFA13 subunit family.</text>
</comment>
<keyword evidence="8 14" id="KW-0249">Electron transport</keyword>
<keyword evidence="10 14" id="KW-0496">Mitochondrion</keyword>
<organism evidence="15 16">
    <name type="scientific">Trichomalopsis sarcophagae</name>
    <dbReference type="NCBI Taxonomy" id="543379"/>
    <lineage>
        <taxon>Eukaryota</taxon>
        <taxon>Metazoa</taxon>
        <taxon>Ecdysozoa</taxon>
        <taxon>Arthropoda</taxon>
        <taxon>Hexapoda</taxon>
        <taxon>Insecta</taxon>
        <taxon>Pterygota</taxon>
        <taxon>Neoptera</taxon>
        <taxon>Endopterygota</taxon>
        <taxon>Hymenoptera</taxon>
        <taxon>Apocrita</taxon>
        <taxon>Proctotrupomorpha</taxon>
        <taxon>Chalcidoidea</taxon>
        <taxon>Pteromalidae</taxon>
        <taxon>Pteromalinae</taxon>
        <taxon>Trichomalopsis</taxon>
    </lineage>
</organism>
<comment type="caution">
    <text evidence="15">The sequence shown here is derived from an EMBL/GenBank/DDBJ whole genome shotgun (WGS) entry which is preliminary data.</text>
</comment>
<dbReference type="AlphaFoldDB" id="A0A232EZF8"/>
<keyword evidence="4 14" id="KW-0813">Transport</keyword>
<comment type="function">
    <text evidence="12">Accessory subunit of the mitochondrial membrane respiratory chain NADH dehydrogenase (Complex I), that is believed not to be involved in catalysis. Complex I functions in the transfer of electrons from NADH to the respiratory chain. The immediate electron acceptor for the enzyme is believed to be ubiquinone. Involved in the interferon/all-trans-retinoic acid (IFN/RA) induced cell death. This apoptotic activity is inhibited by interaction with viral IRF1. Prevents the transactivation of STAT3 target genes. May play a role in CARD15-mediated innate mucosal responses and serve to regulate intestinal epithelial cell responses to microbes.</text>
</comment>
<accession>A0A232EZF8</accession>
<reference evidence="15 16" key="1">
    <citation type="journal article" date="2017" name="Curr. Biol.">
        <title>The Evolution of Venom by Co-option of Single-Copy Genes.</title>
        <authorList>
            <person name="Martinson E.O."/>
            <person name="Mrinalini"/>
            <person name="Kelkar Y.D."/>
            <person name="Chang C.H."/>
            <person name="Werren J.H."/>
        </authorList>
    </citation>
    <scope>NUCLEOTIDE SEQUENCE [LARGE SCALE GENOMIC DNA]</scope>
    <source>
        <strain evidence="15 16">Alberta</strain>
        <tissue evidence="15">Whole body</tissue>
    </source>
</reference>
<comment type="function">
    <text evidence="14">Complex I functions in the transfer of electrons from NADH to the respiratory chain. Accessory subunit of the mitochondrial membrane respiratory chain NADH dehydrogenase (Complex I), that is believed not to be involved in catalysis.</text>
</comment>
<keyword evidence="6 14" id="KW-0812">Transmembrane</keyword>
<evidence type="ECO:0000256" key="5">
    <source>
        <dbReference type="ARBA" id="ARBA00022660"/>
    </source>
</evidence>
<comment type="subcellular location">
    <subcellularLocation>
        <location evidence="1 14">Mitochondrion inner membrane</location>
        <topology evidence="1 14">Single-pass membrane protein</topology>
        <orientation evidence="1 14">Matrix side</orientation>
    </subcellularLocation>
</comment>
<keyword evidence="11 14" id="KW-0472">Membrane</keyword>
<evidence type="ECO:0000256" key="8">
    <source>
        <dbReference type="ARBA" id="ARBA00022982"/>
    </source>
</evidence>
<evidence type="ECO:0000256" key="12">
    <source>
        <dbReference type="ARBA" id="ARBA00045908"/>
    </source>
</evidence>
<evidence type="ECO:0000256" key="6">
    <source>
        <dbReference type="ARBA" id="ARBA00022692"/>
    </source>
</evidence>
<dbReference type="EMBL" id="NNAY01001524">
    <property type="protein sequence ID" value="OXU23697.1"/>
    <property type="molecule type" value="Genomic_DNA"/>
</dbReference>
<dbReference type="OrthoDB" id="3308at2759"/>
<evidence type="ECO:0000256" key="1">
    <source>
        <dbReference type="ARBA" id="ARBA00004298"/>
    </source>
</evidence>
<proteinExistence type="inferred from homology"/>
<keyword evidence="5 14" id="KW-0679">Respiratory chain</keyword>
<evidence type="ECO:0000256" key="9">
    <source>
        <dbReference type="ARBA" id="ARBA00022989"/>
    </source>
</evidence>
<keyword evidence="9 14" id="KW-1133">Transmembrane helix</keyword>
<evidence type="ECO:0000256" key="11">
    <source>
        <dbReference type="ARBA" id="ARBA00023136"/>
    </source>
</evidence>
<dbReference type="Proteomes" id="UP000215335">
    <property type="component" value="Unassembled WGS sequence"/>
</dbReference>
<dbReference type="STRING" id="543379.A0A232EZF8"/>
<evidence type="ECO:0000256" key="13">
    <source>
        <dbReference type="ARBA" id="ARBA00046797"/>
    </source>
</evidence>
<evidence type="ECO:0000256" key="14">
    <source>
        <dbReference type="RuleBase" id="RU368034"/>
    </source>
</evidence>
<evidence type="ECO:0000256" key="3">
    <source>
        <dbReference type="ARBA" id="ARBA00018192"/>
    </source>
</evidence>
<evidence type="ECO:0000256" key="7">
    <source>
        <dbReference type="ARBA" id="ARBA00022792"/>
    </source>
</evidence>
<evidence type="ECO:0000256" key="4">
    <source>
        <dbReference type="ARBA" id="ARBA00022448"/>
    </source>
</evidence>
<dbReference type="Pfam" id="PF06212">
    <property type="entry name" value="GRIM-19"/>
    <property type="match status" value="1"/>
</dbReference>
<keyword evidence="16" id="KW-1185">Reference proteome</keyword>
<dbReference type="PANTHER" id="PTHR12966">
    <property type="entry name" value="NADH DEHYDROGENASE UBIQUINONE 1 ALPHA SUBCOMPLEX SUBUNIT 13"/>
    <property type="match status" value="1"/>
</dbReference>
<sequence>MATAAKHGFTQDMPPKGGYGPIQWERLKLKTVFNWKLTVALWAGASVIGFTGYFFNYKQIKREELEMRSARNCLLPILMAERDRAFLKQLRINRDEERELMKNVPEWDVGTYFREPIYITMPDKFHSPDYFEFMAHADYIDTCYRVFRRHLM</sequence>
<evidence type="ECO:0000256" key="2">
    <source>
        <dbReference type="ARBA" id="ARBA00007312"/>
    </source>
</evidence>
<dbReference type="PANTHER" id="PTHR12966:SF0">
    <property type="entry name" value="NADH DEHYDROGENASE [UBIQUINONE] 1 ALPHA SUBCOMPLEX SUBUNIT 13"/>
    <property type="match status" value="1"/>
</dbReference>
<evidence type="ECO:0000313" key="15">
    <source>
        <dbReference type="EMBL" id="OXU23697.1"/>
    </source>
</evidence>
<protein>
    <recommendedName>
        <fullName evidence="3 14">NADH dehydrogenase [ubiquinone] 1 alpha subcomplex subunit 13</fullName>
    </recommendedName>
</protein>
<dbReference type="GO" id="GO:0005743">
    <property type="term" value="C:mitochondrial inner membrane"/>
    <property type="evidence" value="ECO:0007669"/>
    <property type="project" value="UniProtKB-SubCell"/>
</dbReference>
<dbReference type="GO" id="GO:0045271">
    <property type="term" value="C:respiratory chain complex I"/>
    <property type="evidence" value="ECO:0007669"/>
    <property type="project" value="UniProtKB-UniRule"/>
</dbReference>
<name>A0A232EZF8_9HYME</name>
<keyword evidence="7 14" id="KW-0999">Mitochondrion inner membrane</keyword>
<comment type="subunit">
    <text evidence="13">Complex I is composed of 45 different subunits. Interacts with CARD15, but not with CARD4. Interacts with STAT3, but not with STAT1, STAT2 and STAT5A. Interacts with OLFM4.</text>
</comment>